<comment type="caution">
    <text evidence="1">The sequence shown here is derived from an EMBL/GenBank/DDBJ whole genome shotgun (WGS) entry which is preliminary data.</text>
</comment>
<dbReference type="EMBL" id="LUEZ02000004">
    <property type="protein sequence ID" value="RDB30792.1"/>
    <property type="molecule type" value="Genomic_DNA"/>
</dbReference>
<dbReference type="InParanoid" id="A0A369KB24"/>
<evidence type="ECO:0000313" key="1">
    <source>
        <dbReference type="EMBL" id="RDB30792.1"/>
    </source>
</evidence>
<protein>
    <recommendedName>
        <fullName evidence="3">F-box domain-containing protein</fullName>
    </recommendedName>
</protein>
<organism evidence="1 2">
    <name type="scientific">Hypsizygus marmoreus</name>
    <name type="common">White beech mushroom</name>
    <name type="synonym">Agaricus marmoreus</name>
    <dbReference type="NCBI Taxonomy" id="39966"/>
    <lineage>
        <taxon>Eukaryota</taxon>
        <taxon>Fungi</taxon>
        <taxon>Dikarya</taxon>
        <taxon>Basidiomycota</taxon>
        <taxon>Agaricomycotina</taxon>
        <taxon>Agaricomycetes</taxon>
        <taxon>Agaricomycetidae</taxon>
        <taxon>Agaricales</taxon>
        <taxon>Tricholomatineae</taxon>
        <taxon>Lyophyllaceae</taxon>
        <taxon>Hypsizygus</taxon>
    </lineage>
</organism>
<keyword evidence="2" id="KW-1185">Reference proteome</keyword>
<dbReference type="OrthoDB" id="2786563at2759"/>
<dbReference type="Proteomes" id="UP000076154">
    <property type="component" value="Unassembled WGS sequence"/>
</dbReference>
<reference evidence="1" key="1">
    <citation type="submission" date="2018-04" db="EMBL/GenBank/DDBJ databases">
        <title>Whole genome sequencing of Hypsizygus marmoreus.</title>
        <authorList>
            <person name="Choi I.-G."/>
            <person name="Min B."/>
            <person name="Kim J.-G."/>
            <person name="Kim S."/>
            <person name="Oh Y.-L."/>
            <person name="Kong W.-S."/>
            <person name="Park H."/>
            <person name="Jeong J."/>
            <person name="Song E.-S."/>
        </authorList>
    </citation>
    <scope>NUCLEOTIDE SEQUENCE [LARGE SCALE GENOMIC DNA]</scope>
    <source>
        <strain evidence="1">51987-8</strain>
    </source>
</reference>
<accession>A0A369KB24</accession>
<dbReference type="AlphaFoldDB" id="A0A369KB24"/>
<name>A0A369KB24_HYPMA</name>
<sequence length="646" mass="71837">MASDLPNELIKEILQYVLYIPDKMFRDPSEVSVFSRLCHTSTSLLLLVCRRWMQVATFLLYETVIIRSKPQANALERTLRENTALGQLIKKLRVEGGYGQAMHRVLISSPNVVELCLSLAIRSSDSTKGLCTALRSINPSHAVIRTARKPSKNGPVKNLLSTLEACFATWKNFRHVYLPANYTHHTDEIVNTLTKAQNLNSVTSSSHALSLSLLESLASNPSLKSINLHCSHSCNLDITSCNGFRNRINEAPNVAALVKIETKDCRPWKTSPGESSIMTATNPSFVPLANASEDTRLGIWDQIIRFATNCGSYQADVFASAGEVKSLNITRTSISRVCRSFRALAHPYIYAHLVFTEFYSLRLLAQSLKETPALGGYVRSLRSVGCMWELYEGDESRKLMHQILLRTPQLSHICAVPSRDPFDLTFSPNLSISWAGFEALATTSGPNVITIGNITIDSSESPCSSLVLGRFSNLRTLACTITVAFDVDSDLVSHDWLAHLEHLELSAPHPSLLQLLSLIDLNSLRVVVLKSCSAHDNVEIFLKRHGCKLTKLKMNVELAALPVLELCSQLPCLELLGARFPNAELFKPRTKHVCLSKVVIMKCKNSTDSFDLKSGEDFVTSRSVNFSSCPAFRELQITFCEWPRHE</sequence>
<proteinExistence type="predicted"/>
<evidence type="ECO:0000313" key="2">
    <source>
        <dbReference type="Proteomes" id="UP000076154"/>
    </source>
</evidence>
<gene>
    <name evidence="1" type="ORF">Hypma_005750</name>
</gene>
<evidence type="ECO:0008006" key="3">
    <source>
        <dbReference type="Google" id="ProtNLM"/>
    </source>
</evidence>